<accession>A0AAN6YRG3</accession>
<evidence type="ECO:0000256" key="2">
    <source>
        <dbReference type="ARBA" id="ARBA00022801"/>
    </source>
</evidence>
<evidence type="ECO:0000313" key="5">
    <source>
        <dbReference type="Proteomes" id="UP001302812"/>
    </source>
</evidence>
<dbReference type="InterPro" id="IPR005945">
    <property type="entry name" value="Pro_imino_pep"/>
</dbReference>
<evidence type="ECO:0000313" key="4">
    <source>
        <dbReference type="EMBL" id="KAK4112131.1"/>
    </source>
</evidence>
<dbReference type="GO" id="GO:0008233">
    <property type="term" value="F:peptidase activity"/>
    <property type="evidence" value="ECO:0007669"/>
    <property type="project" value="InterPro"/>
</dbReference>
<dbReference type="PIRSF" id="PIRSF005539">
    <property type="entry name" value="Pept_S33_TRI_F1"/>
    <property type="match status" value="1"/>
</dbReference>
<gene>
    <name evidence="4" type="ORF">N656DRAFT_789808</name>
</gene>
<keyword evidence="2" id="KW-0378">Hydrolase</keyword>
<dbReference type="PRINTS" id="PR00793">
    <property type="entry name" value="PROAMNOPTASE"/>
</dbReference>
<proteinExistence type="inferred from homology"/>
<evidence type="ECO:0000259" key="3">
    <source>
        <dbReference type="Pfam" id="PF00561"/>
    </source>
</evidence>
<dbReference type="InterPro" id="IPR029058">
    <property type="entry name" value="AB_hydrolase_fold"/>
</dbReference>
<sequence>MTTGTVKFNVEGTAQPAFTWYRIVGNLKAPDSIPLIILHGGPGACHDYLLPHTDLVNPKRPLLFYDQIGNGLSSHHRELAGNETFWSVQLFVDELNNLLAHLDLQARPIDVLGHSWGGMLAAVWAATSPKSANLRRLIMSSSLASMEAWRKGVQALREQLPPEVQKVLDDAEETKDFDSRAYQDAVKLFYKRHLSLARPWPAPEVQAALNWFANDSTTYGTMYGPSELYISGSLRNWTVIPDLPKIKVPTLLLNGRQDEAQDVAMQPFFNNIDKVKWITLEQAAHFTHVDQRKRHMQAVSDFLAG</sequence>
<comment type="caution">
    <text evidence="4">The sequence shown here is derived from an EMBL/GenBank/DDBJ whole genome shotgun (WGS) entry which is preliminary data.</text>
</comment>
<dbReference type="Pfam" id="PF00561">
    <property type="entry name" value="Abhydrolase_1"/>
    <property type="match status" value="1"/>
</dbReference>
<feature type="domain" description="AB hydrolase-1" evidence="3">
    <location>
        <begin position="34"/>
        <end position="290"/>
    </location>
</feature>
<dbReference type="RefSeq" id="XP_064669701.1">
    <property type="nucleotide sequence ID" value="XM_064816817.1"/>
</dbReference>
<protein>
    <submittedName>
        <fullName evidence="4">Proline-specific peptidase</fullName>
    </submittedName>
</protein>
<dbReference type="AlphaFoldDB" id="A0AAN6YRG3"/>
<reference evidence="4" key="1">
    <citation type="journal article" date="2023" name="Mol. Phylogenet. Evol.">
        <title>Genome-scale phylogeny and comparative genomics of the fungal order Sordariales.</title>
        <authorList>
            <person name="Hensen N."/>
            <person name="Bonometti L."/>
            <person name="Westerberg I."/>
            <person name="Brannstrom I.O."/>
            <person name="Guillou S."/>
            <person name="Cros-Aarteil S."/>
            <person name="Calhoun S."/>
            <person name="Haridas S."/>
            <person name="Kuo A."/>
            <person name="Mondo S."/>
            <person name="Pangilinan J."/>
            <person name="Riley R."/>
            <person name="LaButti K."/>
            <person name="Andreopoulos B."/>
            <person name="Lipzen A."/>
            <person name="Chen C."/>
            <person name="Yan M."/>
            <person name="Daum C."/>
            <person name="Ng V."/>
            <person name="Clum A."/>
            <person name="Steindorff A."/>
            <person name="Ohm R.A."/>
            <person name="Martin F."/>
            <person name="Silar P."/>
            <person name="Natvig D.O."/>
            <person name="Lalanne C."/>
            <person name="Gautier V."/>
            <person name="Ament-Velasquez S.L."/>
            <person name="Kruys A."/>
            <person name="Hutchinson M.I."/>
            <person name="Powell A.J."/>
            <person name="Barry K."/>
            <person name="Miller A.N."/>
            <person name="Grigoriev I.V."/>
            <person name="Debuchy R."/>
            <person name="Gladieux P."/>
            <person name="Hiltunen Thoren M."/>
            <person name="Johannesson H."/>
        </authorList>
    </citation>
    <scope>NUCLEOTIDE SEQUENCE</scope>
    <source>
        <strain evidence="4">CBS 508.74</strain>
    </source>
</reference>
<comment type="similarity">
    <text evidence="1">Belongs to the peptidase S33 family.</text>
</comment>
<dbReference type="EMBL" id="MU853343">
    <property type="protein sequence ID" value="KAK4112131.1"/>
    <property type="molecule type" value="Genomic_DNA"/>
</dbReference>
<organism evidence="4 5">
    <name type="scientific">Canariomyces notabilis</name>
    <dbReference type="NCBI Taxonomy" id="2074819"/>
    <lineage>
        <taxon>Eukaryota</taxon>
        <taxon>Fungi</taxon>
        <taxon>Dikarya</taxon>
        <taxon>Ascomycota</taxon>
        <taxon>Pezizomycotina</taxon>
        <taxon>Sordariomycetes</taxon>
        <taxon>Sordariomycetidae</taxon>
        <taxon>Sordariales</taxon>
        <taxon>Chaetomiaceae</taxon>
        <taxon>Canariomyces</taxon>
    </lineage>
</organism>
<dbReference type="PANTHER" id="PTHR43798:SF33">
    <property type="entry name" value="HYDROLASE, PUTATIVE (AFU_ORTHOLOGUE AFUA_2G14860)-RELATED"/>
    <property type="match status" value="1"/>
</dbReference>
<dbReference type="Proteomes" id="UP001302812">
    <property type="component" value="Unassembled WGS sequence"/>
</dbReference>
<dbReference type="InterPro" id="IPR050266">
    <property type="entry name" value="AB_hydrolase_sf"/>
</dbReference>
<dbReference type="InterPro" id="IPR000073">
    <property type="entry name" value="AB_hydrolase_1"/>
</dbReference>
<dbReference type="PANTHER" id="PTHR43798">
    <property type="entry name" value="MONOACYLGLYCEROL LIPASE"/>
    <property type="match status" value="1"/>
</dbReference>
<dbReference type="GO" id="GO:0016020">
    <property type="term" value="C:membrane"/>
    <property type="evidence" value="ECO:0007669"/>
    <property type="project" value="TreeGrafter"/>
</dbReference>
<keyword evidence="5" id="KW-1185">Reference proteome</keyword>
<dbReference type="InterPro" id="IPR002410">
    <property type="entry name" value="Peptidase_S33"/>
</dbReference>
<dbReference type="GO" id="GO:0006508">
    <property type="term" value="P:proteolysis"/>
    <property type="evidence" value="ECO:0007669"/>
    <property type="project" value="InterPro"/>
</dbReference>
<dbReference type="GeneID" id="89940942"/>
<reference evidence="4" key="2">
    <citation type="submission" date="2023-05" db="EMBL/GenBank/DDBJ databases">
        <authorList>
            <consortium name="Lawrence Berkeley National Laboratory"/>
            <person name="Steindorff A."/>
            <person name="Hensen N."/>
            <person name="Bonometti L."/>
            <person name="Westerberg I."/>
            <person name="Brannstrom I.O."/>
            <person name="Guillou S."/>
            <person name="Cros-Aarteil S."/>
            <person name="Calhoun S."/>
            <person name="Haridas S."/>
            <person name="Kuo A."/>
            <person name="Mondo S."/>
            <person name="Pangilinan J."/>
            <person name="Riley R."/>
            <person name="Labutti K."/>
            <person name="Andreopoulos B."/>
            <person name="Lipzen A."/>
            <person name="Chen C."/>
            <person name="Yanf M."/>
            <person name="Daum C."/>
            <person name="Ng V."/>
            <person name="Clum A."/>
            <person name="Ohm R."/>
            <person name="Martin F."/>
            <person name="Silar P."/>
            <person name="Natvig D."/>
            <person name="Lalanne C."/>
            <person name="Gautier V."/>
            <person name="Ament-Velasquez S.L."/>
            <person name="Kruys A."/>
            <person name="Hutchinson M.I."/>
            <person name="Powell A.J."/>
            <person name="Barry K."/>
            <person name="Miller A.N."/>
            <person name="Grigoriev I.V."/>
            <person name="Debuchy R."/>
            <person name="Gladieux P."/>
            <person name="Thoren M.H."/>
            <person name="Johannesson H."/>
        </authorList>
    </citation>
    <scope>NUCLEOTIDE SEQUENCE</scope>
    <source>
        <strain evidence="4">CBS 508.74</strain>
    </source>
</reference>
<dbReference type="Gene3D" id="3.40.50.1820">
    <property type="entry name" value="alpha/beta hydrolase"/>
    <property type="match status" value="1"/>
</dbReference>
<dbReference type="SUPFAM" id="SSF53474">
    <property type="entry name" value="alpha/beta-Hydrolases"/>
    <property type="match status" value="1"/>
</dbReference>
<dbReference type="NCBIfam" id="TIGR01250">
    <property type="entry name" value="pro_imino_pep_2"/>
    <property type="match status" value="1"/>
</dbReference>
<name>A0AAN6YRG3_9PEZI</name>
<evidence type="ECO:0000256" key="1">
    <source>
        <dbReference type="ARBA" id="ARBA00010088"/>
    </source>
</evidence>